<feature type="region of interest" description="Disordered" evidence="1">
    <location>
        <begin position="114"/>
        <end position="140"/>
    </location>
</feature>
<evidence type="ECO:0000313" key="3">
    <source>
        <dbReference type="Proteomes" id="UP000439123"/>
    </source>
</evidence>
<accession>A0A653KW25</accession>
<dbReference type="Proteomes" id="UP000439123">
    <property type="component" value="Unassembled WGS sequence"/>
</dbReference>
<dbReference type="AlphaFoldDB" id="A0A653KW25"/>
<sequence length="207" mass="22217">MAGTGPAAYPLYGSYRADVASRQPAQGDPAAEKVRFSGDVLLPFYPVRAGADPHVDGDWPPERAADVRGQLCQCLYVGALPQFGGQAGDEYPLLPPPQRTVDPGPPDYLTGVVSGGRHGHPVSLVQRRSKKRDQPRLDDNPCRTGSVGKGVLVLQGRGIVPIRVMSFVSGEQDALSCFQPRCVCSAPTRDGTYAPLRLSLCFSPLYR</sequence>
<evidence type="ECO:0000313" key="2">
    <source>
        <dbReference type="EMBL" id="VXA82986.1"/>
    </source>
</evidence>
<reference evidence="2 3" key="1">
    <citation type="submission" date="2019-10" db="EMBL/GenBank/DDBJ databases">
        <authorList>
            <person name="Karimi E."/>
        </authorList>
    </citation>
    <scope>NUCLEOTIDE SEQUENCE [LARGE SCALE GENOMIC DNA]</scope>
    <source>
        <strain evidence="2">Aeromonas sp. 8C</strain>
    </source>
</reference>
<proteinExistence type="predicted"/>
<organism evidence="2 3">
    <name type="scientific">Aeromonas veronii</name>
    <dbReference type="NCBI Taxonomy" id="654"/>
    <lineage>
        <taxon>Bacteria</taxon>
        <taxon>Pseudomonadati</taxon>
        <taxon>Pseudomonadota</taxon>
        <taxon>Gammaproteobacteria</taxon>
        <taxon>Aeromonadales</taxon>
        <taxon>Aeromonadaceae</taxon>
        <taxon>Aeromonas</taxon>
    </lineage>
</organism>
<protein>
    <submittedName>
        <fullName evidence="2">Uncharacterized protein</fullName>
    </submittedName>
</protein>
<gene>
    <name evidence="2" type="ORF">AERO8C_140304</name>
</gene>
<evidence type="ECO:0000256" key="1">
    <source>
        <dbReference type="SAM" id="MobiDB-lite"/>
    </source>
</evidence>
<dbReference type="EMBL" id="CABWLC010000006">
    <property type="protein sequence ID" value="VXA82986.1"/>
    <property type="molecule type" value="Genomic_DNA"/>
</dbReference>
<name>A0A653KW25_AERVE</name>